<reference evidence="1 2" key="1">
    <citation type="journal article" date="2016" name="Nat. Commun.">
        <title>Thousands of microbial genomes shed light on interconnected biogeochemical processes in an aquifer system.</title>
        <authorList>
            <person name="Anantharaman K."/>
            <person name="Brown C.T."/>
            <person name="Hug L.A."/>
            <person name="Sharon I."/>
            <person name="Castelle C.J."/>
            <person name="Probst A.J."/>
            <person name="Thomas B.C."/>
            <person name="Singh A."/>
            <person name="Wilkins M.J."/>
            <person name="Karaoz U."/>
            <person name="Brodie E.L."/>
            <person name="Williams K.H."/>
            <person name="Hubbard S.S."/>
            <person name="Banfield J.F."/>
        </authorList>
    </citation>
    <scope>NUCLEOTIDE SEQUENCE [LARGE SCALE GENOMIC DNA]</scope>
</reference>
<dbReference type="Proteomes" id="UP000177152">
    <property type="component" value="Unassembled WGS sequence"/>
</dbReference>
<comment type="caution">
    <text evidence="1">The sequence shown here is derived from an EMBL/GenBank/DDBJ whole genome shotgun (WGS) entry which is preliminary data.</text>
</comment>
<gene>
    <name evidence="1" type="ORF">A2633_02920</name>
</gene>
<dbReference type="PANTHER" id="PTHR41930">
    <property type="entry name" value="UPF0200 PROTEIN MJ1399"/>
    <property type="match status" value="1"/>
</dbReference>
<dbReference type="Gene3D" id="3.40.50.300">
    <property type="entry name" value="P-loop containing nucleotide triphosphate hydrolases"/>
    <property type="match status" value="1"/>
</dbReference>
<evidence type="ECO:0000313" key="1">
    <source>
        <dbReference type="EMBL" id="OGZ94176.1"/>
    </source>
</evidence>
<organism evidence="1 2">
    <name type="scientific">Candidatus Sungbacteria bacterium RIFCSPHIGHO2_01_FULL_47_32</name>
    <dbReference type="NCBI Taxonomy" id="1802264"/>
    <lineage>
        <taxon>Bacteria</taxon>
        <taxon>Candidatus Sungiibacteriota</taxon>
    </lineage>
</organism>
<dbReference type="AlphaFoldDB" id="A0A1G2K441"/>
<evidence type="ECO:0000313" key="2">
    <source>
        <dbReference type="Proteomes" id="UP000177152"/>
    </source>
</evidence>
<dbReference type="InterPro" id="IPR027417">
    <property type="entry name" value="P-loop_NTPase"/>
</dbReference>
<proteinExistence type="predicted"/>
<sequence>MLKVIKNNKVLQKRLREWKKQKTRLIVFCGQRKSGKDVFIQYLKKHYGGLHHYRIAFAISIIAQILDLPSDRKILHALFGVNKILFPILGESAYKRVVARLLDREHPRLAIVEAIRTKEEYKEFVVKRKGMLIGISAPARLRYERALRDITKNKEKRDEGRMTFKEFLGDQKKETGEYSPIEREVSWIIKRADFIIENDTQHKRECYPDMENIAAFLKLKKK</sequence>
<dbReference type="EMBL" id="MHQC01000041">
    <property type="protein sequence ID" value="OGZ94176.1"/>
    <property type="molecule type" value="Genomic_DNA"/>
</dbReference>
<accession>A0A1G2K441</accession>
<dbReference type="PANTHER" id="PTHR41930:SF1">
    <property type="entry name" value="DEPHOSPHO-COA KINASE"/>
    <property type="match status" value="1"/>
</dbReference>
<protein>
    <submittedName>
        <fullName evidence="1">Uncharacterized protein</fullName>
    </submittedName>
</protein>
<name>A0A1G2K441_9BACT</name>